<name>A0ABW3I7Y9_9PAST</name>
<evidence type="ECO:0000313" key="2">
    <source>
        <dbReference type="Proteomes" id="UP001596996"/>
    </source>
</evidence>
<proteinExistence type="predicted"/>
<evidence type="ECO:0000313" key="1">
    <source>
        <dbReference type="EMBL" id="MFD0965984.1"/>
    </source>
</evidence>
<comment type="caution">
    <text evidence="1">The sequence shown here is derived from an EMBL/GenBank/DDBJ whole genome shotgun (WGS) entry which is preliminary data.</text>
</comment>
<protein>
    <submittedName>
        <fullName evidence="1">Phage major capsid protein, P2 family</fullName>
    </submittedName>
</protein>
<gene>
    <name evidence="1" type="ORF">ACFQ02_03840</name>
</gene>
<organism evidence="1 2">
    <name type="scientific">Seminibacterium arietis</name>
    <dbReference type="NCBI Taxonomy" id="1173502"/>
    <lineage>
        <taxon>Bacteria</taxon>
        <taxon>Pseudomonadati</taxon>
        <taxon>Pseudomonadota</taxon>
        <taxon>Gammaproteobacteria</taxon>
        <taxon>Pasteurellales</taxon>
        <taxon>Pasteurellaceae</taxon>
        <taxon>Seminibacterium</taxon>
    </lineage>
</organism>
<reference evidence="2" key="1">
    <citation type="journal article" date="2019" name="Int. J. Syst. Evol. Microbiol.">
        <title>The Global Catalogue of Microorganisms (GCM) 10K type strain sequencing project: providing services to taxonomists for standard genome sequencing and annotation.</title>
        <authorList>
            <consortium name="The Broad Institute Genomics Platform"/>
            <consortium name="The Broad Institute Genome Sequencing Center for Infectious Disease"/>
            <person name="Wu L."/>
            <person name="Ma J."/>
        </authorList>
    </citation>
    <scope>NUCLEOTIDE SEQUENCE [LARGE SCALE GENOMIC DNA]</scope>
    <source>
        <strain evidence="2">CCUG 61707</strain>
    </source>
</reference>
<dbReference type="EMBL" id="JBHTJN010000008">
    <property type="protein sequence ID" value="MFD0965984.1"/>
    <property type="molecule type" value="Genomic_DNA"/>
</dbReference>
<sequence length="337" mass="37909">MNKQAFNAMITAYAKHFNVLPFEILAGQSFELTKPQAALLGKNIQQSSDFLKQINFVQVNAVKGKKLLGATEKGITGRKKDGRYLATLDHTESGFELFETDSGVIIPWAMFDNFAIYRDRLGQLYEEYVNTQIALDILQIGWNGTSVADNTSKPDLSDVNKGWLQLLKEQKKTNYWDDEETFKNMFADEGKIHTLDELAFELKQGLDLRHQYRNDLVFLVGADLVAKAKAKILSGNSEKPSEKAALNTHNIFGSFGGMQAITPPNFPARGAVVTTLKNLSLYTESGSQRRSIREDQDRKGIVNSYYRMEGYVVEDVGLMTAIDHTKVKFKDDKEEIA</sequence>
<keyword evidence="2" id="KW-1185">Reference proteome</keyword>
<accession>A0ABW3I7Y9</accession>
<dbReference type="NCBIfam" id="TIGR01551">
    <property type="entry name" value="major_capsid_P2"/>
    <property type="match status" value="1"/>
</dbReference>
<dbReference type="InterPro" id="IPR006441">
    <property type="entry name" value="Phage_P2_GpN"/>
</dbReference>
<dbReference type="Pfam" id="PF05125">
    <property type="entry name" value="Phage_cap_P2"/>
    <property type="match status" value="1"/>
</dbReference>
<dbReference type="Proteomes" id="UP001596996">
    <property type="component" value="Unassembled WGS sequence"/>
</dbReference>
<dbReference type="RefSeq" id="WP_380819538.1">
    <property type="nucleotide sequence ID" value="NZ_JBHTJN010000008.1"/>
</dbReference>